<organism evidence="1 2">
    <name type="scientific">Agathobaculum butyriciproducens</name>
    <dbReference type="NCBI Taxonomy" id="1628085"/>
    <lineage>
        <taxon>Bacteria</taxon>
        <taxon>Bacillati</taxon>
        <taxon>Bacillota</taxon>
        <taxon>Clostridia</taxon>
        <taxon>Eubacteriales</taxon>
        <taxon>Butyricicoccaceae</taxon>
        <taxon>Agathobaculum</taxon>
    </lineage>
</organism>
<dbReference type="GO" id="GO:0008233">
    <property type="term" value="F:peptidase activity"/>
    <property type="evidence" value="ECO:0007669"/>
    <property type="project" value="UniProtKB-KW"/>
</dbReference>
<dbReference type="GO" id="GO:0006508">
    <property type="term" value="P:proteolysis"/>
    <property type="evidence" value="ECO:0007669"/>
    <property type="project" value="UniProtKB-KW"/>
</dbReference>
<protein>
    <submittedName>
        <fullName evidence="1">Serine protease</fullName>
    </submittedName>
</protein>
<evidence type="ECO:0000313" key="1">
    <source>
        <dbReference type="EMBL" id="MCC2177164.1"/>
    </source>
</evidence>
<accession>A0AAW4W2P5</accession>
<sequence length="264" mass="29474">MSTLFEQLLYTTLRIECKDNDGNLTGIGTGFLLSRPVSGDKYKLYLVSNKHILIGTPKILVSFICKENGEPQHQRVHKVEIQGVDQAVKGHPDPEVDIAAIECTGMLVDMIDRIYYKHIPYDLLADFDEPELSIAENVYFVGYPAGRFDTSNNLPLMRIGMIASHPKFDFNGKPQFVIDAQVFPGSSGSPVYIDLTYENFRNGRIVVGERKLKLLGIVAQTMIRNNELQAVPSSTNYVTQEVMGLGIVFKSTAIKELVDSIPME</sequence>
<reference evidence="1 2" key="1">
    <citation type="submission" date="2021-10" db="EMBL/GenBank/DDBJ databases">
        <title>Anaerobic single-cell dispensing facilitates the cultivation of human gut bacteria.</title>
        <authorList>
            <person name="Afrizal A."/>
        </authorList>
    </citation>
    <scope>NUCLEOTIDE SEQUENCE [LARGE SCALE GENOMIC DNA]</scope>
    <source>
        <strain evidence="1 2">CLA-AA-H270</strain>
    </source>
</reference>
<dbReference type="SUPFAM" id="SSF50494">
    <property type="entry name" value="Trypsin-like serine proteases"/>
    <property type="match status" value="1"/>
</dbReference>
<dbReference type="RefSeq" id="WP_227600820.1">
    <property type="nucleotide sequence ID" value="NZ_JAJEPX010000024.1"/>
</dbReference>
<dbReference type="EMBL" id="JAJEPX010000024">
    <property type="protein sequence ID" value="MCC2177164.1"/>
    <property type="molecule type" value="Genomic_DNA"/>
</dbReference>
<comment type="caution">
    <text evidence="1">The sequence shown here is derived from an EMBL/GenBank/DDBJ whole genome shotgun (WGS) entry which is preliminary data.</text>
</comment>
<dbReference type="Pfam" id="PF13365">
    <property type="entry name" value="Trypsin_2"/>
    <property type="match status" value="1"/>
</dbReference>
<dbReference type="Gene3D" id="2.40.10.120">
    <property type="match status" value="1"/>
</dbReference>
<keyword evidence="1" id="KW-0645">Protease</keyword>
<keyword evidence="2" id="KW-1185">Reference proteome</keyword>
<dbReference type="Proteomes" id="UP001298753">
    <property type="component" value="Unassembled WGS sequence"/>
</dbReference>
<proteinExistence type="predicted"/>
<dbReference type="GeneID" id="98660245"/>
<evidence type="ECO:0000313" key="2">
    <source>
        <dbReference type="Proteomes" id="UP001298753"/>
    </source>
</evidence>
<dbReference type="AlphaFoldDB" id="A0AAW4W2P5"/>
<gene>
    <name evidence="1" type="ORF">LKD22_08500</name>
</gene>
<name>A0AAW4W2P5_9FIRM</name>
<dbReference type="InterPro" id="IPR009003">
    <property type="entry name" value="Peptidase_S1_PA"/>
</dbReference>
<keyword evidence="1" id="KW-0378">Hydrolase</keyword>